<sequence length="128" mass="14797">MESALGFLVSELSYLKDNHQRVPNWVSEGEKTLDEIQPQTASNQSAIQDLQERIWMMAEREEDADGHARRSNMQILEILEGQEDNDPLKSLETWFRSFVPALDLTSFFSLEQAHRFPDAVPHQRPCLI</sequence>
<dbReference type="Gene3D" id="3.30.70.1820">
    <property type="entry name" value="L1 transposable element, RRM domain"/>
    <property type="match status" value="1"/>
</dbReference>
<evidence type="ECO:0000313" key="2">
    <source>
        <dbReference type="Proteomes" id="UP001066276"/>
    </source>
</evidence>
<protein>
    <submittedName>
        <fullName evidence="1">Uncharacterized protein</fullName>
    </submittedName>
</protein>
<keyword evidence="2" id="KW-1185">Reference proteome</keyword>
<dbReference type="AlphaFoldDB" id="A0AAV7MA65"/>
<organism evidence="1 2">
    <name type="scientific">Pleurodeles waltl</name>
    <name type="common">Iberian ribbed newt</name>
    <dbReference type="NCBI Taxonomy" id="8319"/>
    <lineage>
        <taxon>Eukaryota</taxon>
        <taxon>Metazoa</taxon>
        <taxon>Chordata</taxon>
        <taxon>Craniata</taxon>
        <taxon>Vertebrata</taxon>
        <taxon>Euteleostomi</taxon>
        <taxon>Amphibia</taxon>
        <taxon>Batrachia</taxon>
        <taxon>Caudata</taxon>
        <taxon>Salamandroidea</taxon>
        <taxon>Salamandridae</taxon>
        <taxon>Pleurodelinae</taxon>
        <taxon>Pleurodeles</taxon>
    </lineage>
</organism>
<gene>
    <name evidence="1" type="ORF">NDU88_005079</name>
</gene>
<reference evidence="1" key="1">
    <citation type="journal article" date="2022" name="bioRxiv">
        <title>Sequencing and chromosome-scale assembly of the giantPleurodeles waltlgenome.</title>
        <authorList>
            <person name="Brown T."/>
            <person name="Elewa A."/>
            <person name="Iarovenko S."/>
            <person name="Subramanian E."/>
            <person name="Araus A.J."/>
            <person name="Petzold A."/>
            <person name="Susuki M."/>
            <person name="Suzuki K.-i.T."/>
            <person name="Hayashi T."/>
            <person name="Toyoda A."/>
            <person name="Oliveira C."/>
            <person name="Osipova E."/>
            <person name="Leigh N.D."/>
            <person name="Simon A."/>
            <person name="Yun M.H."/>
        </authorList>
    </citation>
    <scope>NUCLEOTIDE SEQUENCE</scope>
    <source>
        <strain evidence="1">20211129_DDA</strain>
        <tissue evidence="1">Liver</tissue>
    </source>
</reference>
<evidence type="ECO:0000313" key="1">
    <source>
        <dbReference type="EMBL" id="KAJ1099989.1"/>
    </source>
</evidence>
<dbReference type="EMBL" id="JANPWB010000014">
    <property type="protein sequence ID" value="KAJ1099989.1"/>
    <property type="molecule type" value="Genomic_DNA"/>
</dbReference>
<comment type="caution">
    <text evidence="1">The sequence shown here is derived from an EMBL/GenBank/DDBJ whole genome shotgun (WGS) entry which is preliminary data.</text>
</comment>
<name>A0AAV7MA65_PLEWA</name>
<accession>A0AAV7MA65</accession>
<dbReference type="Proteomes" id="UP001066276">
    <property type="component" value="Chromosome 10"/>
</dbReference>
<proteinExistence type="predicted"/>